<accession>A0ABQ8JK82</accession>
<sequence>MKDSKGEQLRKLNQHCIIKFARNNFQYVQYNAIIL</sequence>
<reference evidence="1 2" key="1">
    <citation type="journal article" date="2018" name="J. Allergy Clin. Immunol.">
        <title>High-quality assembly of Dermatophagoides pteronyssinus genome and transcriptome reveals a wide range of novel allergens.</title>
        <authorList>
            <person name="Liu X.Y."/>
            <person name="Yang K.Y."/>
            <person name="Wang M.Q."/>
            <person name="Kwok J.S."/>
            <person name="Zeng X."/>
            <person name="Yang Z."/>
            <person name="Xiao X.J."/>
            <person name="Lau C.P."/>
            <person name="Li Y."/>
            <person name="Huang Z.M."/>
            <person name="Ba J.G."/>
            <person name="Yim A.K."/>
            <person name="Ouyang C.Y."/>
            <person name="Ngai S.M."/>
            <person name="Chan T.F."/>
            <person name="Leung E.L."/>
            <person name="Liu L."/>
            <person name="Liu Z.G."/>
            <person name="Tsui S.K."/>
        </authorList>
    </citation>
    <scope>NUCLEOTIDE SEQUENCE [LARGE SCALE GENOMIC DNA]</scope>
    <source>
        <strain evidence="1">Derp</strain>
    </source>
</reference>
<proteinExistence type="predicted"/>
<evidence type="ECO:0000313" key="2">
    <source>
        <dbReference type="Proteomes" id="UP000887458"/>
    </source>
</evidence>
<gene>
    <name evidence="1" type="ORF">DERP_007612</name>
</gene>
<dbReference type="Proteomes" id="UP000887458">
    <property type="component" value="Unassembled WGS sequence"/>
</dbReference>
<protein>
    <submittedName>
        <fullName evidence="1">Uncharacterized protein</fullName>
    </submittedName>
</protein>
<dbReference type="EMBL" id="NJHN03000034">
    <property type="protein sequence ID" value="KAH9423020.1"/>
    <property type="molecule type" value="Genomic_DNA"/>
</dbReference>
<evidence type="ECO:0000313" key="1">
    <source>
        <dbReference type="EMBL" id="KAH9423020.1"/>
    </source>
</evidence>
<keyword evidence="2" id="KW-1185">Reference proteome</keyword>
<reference evidence="1 2" key="2">
    <citation type="journal article" date="2022" name="Mol. Biol. Evol.">
        <title>Comparative Genomics Reveals Insights into the Divergent Evolution of Astigmatic Mites and Household Pest Adaptations.</title>
        <authorList>
            <person name="Xiong Q."/>
            <person name="Wan A.T."/>
            <person name="Liu X."/>
            <person name="Fung C.S."/>
            <person name="Xiao X."/>
            <person name="Malainual N."/>
            <person name="Hou J."/>
            <person name="Wang L."/>
            <person name="Wang M."/>
            <person name="Yang K.Y."/>
            <person name="Cui Y."/>
            <person name="Leung E.L."/>
            <person name="Nong W."/>
            <person name="Shin S.K."/>
            <person name="Au S.W."/>
            <person name="Jeong K.Y."/>
            <person name="Chew F.T."/>
            <person name="Hui J.H."/>
            <person name="Leung T.F."/>
            <person name="Tungtrongchitr A."/>
            <person name="Zhong N."/>
            <person name="Liu Z."/>
            <person name="Tsui S.K."/>
        </authorList>
    </citation>
    <scope>NUCLEOTIDE SEQUENCE [LARGE SCALE GENOMIC DNA]</scope>
    <source>
        <strain evidence="1">Derp</strain>
    </source>
</reference>
<name>A0ABQ8JK82_DERPT</name>
<organism evidence="1 2">
    <name type="scientific">Dermatophagoides pteronyssinus</name>
    <name type="common">European house dust mite</name>
    <dbReference type="NCBI Taxonomy" id="6956"/>
    <lineage>
        <taxon>Eukaryota</taxon>
        <taxon>Metazoa</taxon>
        <taxon>Ecdysozoa</taxon>
        <taxon>Arthropoda</taxon>
        <taxon>Chelicerata</taxon>
        <taxon>Arachnida</taxon>
        <taxon>Acari</taxon>
        <taxon>Acariformes</taxon>
        <taxon>Sarcoptiformes</taxon>
        <taxon>Astigmata</taxon>
        <taxon>Psoroptidia</taxon>
        <taxon>Analgoidea</taxon>
        <taxon>Pyroglyphidae</taxon>
        <taxon>Dermatophagoidinae</taxon>
        <taxon>Dermatophagoides</taxon>
    </lineage>
</organism>
<comment type="caution">
    <text evidence="1">The sequence shown here is derived from an EMBL/GenBank/DDBJ whole genome shotgun (WGS) entry which is preliminary data.</text>
</comment>